<dbReference type="InterPro" id="IPR004446">
    <property type="entry name" value="Heptose_bisP_phosphatase"/>
</dbReference>
<comment type="caution">
    <text evidence="8">The sequence shown here is derived from an EMBL/GenBank/DDBJ whole genome shotgun (WGS) entry which is preliminary data.</text>
</comment>
<dbReference type="EC" id="3.1.3.-" evidence="7"/>
<dbReference type="CDD" id="cd07503">
    <property type="entry name" value="HAD_HisB-N"/>
    <property type="match status" value="1"/>
</dbReference>
<organism evidence="8 9">
    <name type="scientific">Hymenobacter nitidus</name>
    <dbReference type="NCBI Taxonomy" id="2880929"/>
    <lineage>
        <taxon>Bacteria</taxon>
        <taxon>Pseudomonadati</taxon>
        <taxon>Bacteroidota</taxon>
        <taxon>Cytophagia</taxon>
        <taxon>Cytophagales</taxon>
        <taxon>Hymenobacteraceae</taxon>
        <taxon>Hymenobacter</taxon>
    </lineage>
</organism>
<dbReference type="SUPFAM" id="SSF56784">
    <property type="entry name" value="HAD-like"/>
    <property type="match status" value="1"/>
</dbReference>
<dbReference type="InterPro" id="IPR006543">
    <property type="entry name" value="Histidinol-phos"/>
</dbReference>
<dbReference type="Gene3D" id="3.40.50.1000">
    <property type="entry name" value="HAD superfamily/HAD-like"/>
    <property type="match status" value="1"/>
</dbReference>
<evidence type="ECO:0000256" key="1">
    <source>
        <dbReference type="ARBA" id="ARBA00004496"/>
    </source>
</evidence>
<dbReference type="InterPro" id="IPR036412">
    <property type="entry name" value="HAD-like_sf"/>
</dbReference>
<evidence type="ECO:0000256" key="5">
    <source>
        <dbReference type="ARBA" id="ARBA00023277"/>
    </source>
</evidence>
<sequence length="180" mass="19792">MNAAAAEPAPREKAIFLDRDGVLNQEIGHYVWRLEEFVILDGVPESLARLKAAGYRLIVVTNQAGIAKGLYTAREVQACHQKLQQACHNAIDAFYFASGHPSVSESLMRKPDSLMLEKAIARFRLDPAQSWIIGDRLRDLQAGAKVGVRGILVGEGEEPRPELYAADLRAATDLILGEKN</sequence>
<keyword evidence="9" id="KW-1185">Reference proteome</keyword>
<evidence type="ECO:0000313" key="8">
    <source>
        <dbReference type="EMBL" id="MCB2377566.1"/>
    </source>
</evidence>
<evidence type="ECO:0000313" key="9">
    <source>
        <dbReference type="Proteomes" id="UP001165297"/>
    </source>
</evidence>
<dbReference type="Proteomes" id="UP001165297">
    <property type="component" value="Unassembled WGS sequence"/>
</dbReference>
<dbReference type="InterPro" id="IPR006549">
    <property type="entry name" value="HAD-SF_hydro_IIIA"/>
</dbReference>
<dbReference type="NCBIfam" id="TIGR01662">
    <property type="entry name" value="HAD-SF-IIIA"/>
    <property type="match status" value="1"/>
</dbReference>
<keyword evidence="4 7" id="KW-0378">Hydrolase</keyword>
<evidence type="ECO:0000256" key="4">
    <source>
        <dbReference type="ARBA" id="ARBA00022801"/>
    </source>
</evidence>
<dbReference type="GO" id="GO:0016787">
    <property type="term" value="F:hydrolase activity"/>
    <property type="evidence" value="ECO:0007669"/>
    <property type="project" value="UniProtKB-KW"/>
</dbReference>
<comment type="subcellular location">
    <subcellularLocation>
        <location evidence="1 7">Cytoplasm</location>
    </subcellularLocation>
</comment>
<dbReference type="Pfam" id="PF13242">
    <property type="entry name" value="Hydrolase_like"/>
    <property type="match status" value="1"/>
</dbReference>
<keyword evidence="2 7" id="KW-0963">Cytoplasm</keyword>
<dbReference type="PANTHER" id="PTHR42891">
    <property type="entry name" value="D-GLYCERO-BETA-D-MANNO-HEPTOSE-1,7-BISPHOSPHATE 7-PHOSPHATASE"/>
    <property type="match status" value="1"/>
</dbReference>
<reference evidence="8" key="1">
    <citation type="submission" date="2021-10" db="EMBL/GenBank/DDBJ databases">
        <authorList>
            <person name="Dean J.D."/>
            <person name="Kim M.K."/>
            <person name="Newey C.N."/>
            <person name="Stoker T.S."/>
            <person name="Thompson D.W."/>
            <person name="Grose J.H."/>
        </authorList>
    </citation>
    <scope>NUCLEOTIDE SEQUENCE</scope>
    <source>
        <strain evidence="8">BT635</strain>
    </source>
</reference>
<evidence type="ECO:0000256" key="7">
    <source>
        <dbReference type="PIRNR" id="PIRNR004682"/>
    </source>
</evidence>
<name>A0ABS8ABB5_9BACT</name>
<evidence type="ECO:0000256" key="3">
    <source>
        <dbReference type="ARBA" id="ARBA00022723"/>
    </source>
</evidence>
<gene>
    <name evidence="8" type="ORF">LGH70_08230</name>
</gene>
<dbReference type="PIRSF" id="PIRSF004682">
    <property type="entry name" value="GmhB"/>
    <property type="match status" value="1"/>
</dbReference>
<proteinExistence type="inferred from homology"/>
<dbReference type="PANTHER" id="PTHR42891:SF1">
    <property type="entry name" value="D-GLYCERO-BETA-D-MANNO-HEPTOSE-1,7-BISPHOSPHATE 7-PHOSPHATASE"/>
    <property type="match status" value="1"/>
</dbReference>
<comment type="similarity">
    <text evidence="7">Belongs to the gmhB family.</text>
</comment>
<accession>A0ABS8ABB5</accession>
<dbReference type="RefSeq" id="WP_226184660.1">
    <property type="nucleotide sequence ID" value="NZ_JAJADQ010000003.1"/>
</dbReference>
<protein>
    <recommendedName>
        <fullName evidence="6 7">D,D-heptose 1,7-bisphosphate phosphatase</fullName>
        <ecNumber evidence="7">3.1.3.-</ecNumber>
    </recommendedName>
</protein>
<dbReference type="InterPro" id="IPR023214">
    <property type="entry name" value="HAD_sf"/>
</dbReference>
<dbReference type="EMBL" id="JAJADQ010000003">
    <property type="protein sequence ID" value="MCB2377566.1"/>
    <property type="molecule type" value="Genomic_DNA"/>
</dbReference>
<evidence type="ECO:0000256" key="2">
    <source>
        <dbReference type="ARBA" id="ARBA00022490"/>
    </source>
</evidence>
<keyword evidence="5 7" id="KW-0119">Carbohydrate metabolism</keyword>
<dbReference type="NCBIfam" id="TIGR01656">
    <property type="entry name" value="Histidinol-ppas"/>
    <property type="match status" value="1"/>
</dbReference>
<keyword evidence="3" id="KW-0479">Metal-binding</keyword>
<evidence type="ECO:0000256" key="6">
    <source>
        <dbReference type="ARBA" id="ARBA00031828"/>
    </source>
</evidence>